<dbReference type="Proteomes" id="UP000009084">
    <property type="component" value="Unassembled WGS sequence"/>
</dbReference>
<name>C5P5S4_COCP7</name>
<dbReference type="VEuPathDB" id="FungiDB:CPC735_034000"/>
<dbReference type="PANTHER" id="PTHR39599">
    <property type="entry name" value="GPI-ANCHORED PROTEIN (EUROFUNG)-RELATED-RELATED"/>
    <property type="match status" value="1"/>
</dbReference>
<reference evidence="2 3" key="1">
    <citation type="journal article" date="2009" name="Genome Res.">
        <title>Comparative genomic analyses of the human fungal pathogens Coccidioides and their relatives.</title>
        <authorList>
            <person name="Sharpton T.J."/>
            <person name="Stajich J.E."/>
            <person name="Rounsley S.D."/>
            <person name="Gardner M.J."/>
            <person name="Wortman J.R."/>
            <person name="Jordar V.S."/>
            <person name="Maiti R."/>
            <person name="Kodira C.D."/>
            <person name="Neafsey D.E."/>
            <person name="Zeng Q."/>
            <person name="Hung C.-Y."/>
            <person name="McMahan C."/>
            <person name="Muszewska A."/>
            <person name="Grynberg M."/>
            <person name="Mandel M.A."/>
            <person name="Kellner E.M."/>
            <person name="Barker B.M."/>
            <person name="Galgiani J.N."/>
            <person name="Orbach M.J."/>
            <person name="Kirkland T.N."/>
            <person name="Cole G.T."/>
            <person name="Henn M.R."/>
            <person name="Birren B.W."/>
            <person name="Taylor J.W."/>
        </authorList>
    </citation>
    <scope>NUCLEOTIDE SEQUENCE [LARGE SCALE GENOMIC DNA]</scope>
    <source>
        <strain evidence="3">C735</strain>
    </source>
</reference>
<feature type="chain" id="PRO_5012519657" evidence="1">
    <location>
        <begin position="16"/>
        <end position="250"/>
    </location>
</feature>
<dbReference type="HOGENOM" id="CLU_068709_2_0_1"/>
<dbReference type="AlphaFoldDB" id="C5P5S4"/>
<evidence type="ECO:0000313" key="3">
    <source>
        <dbReference type="Proteomes" id="UP000009084"/>
    </source>
</evidence>
<evidence type="ECO:0000313" key="2">
    <source>
        <dbReference type="EMBL" id="EER28064.1"/>
    </source>
</evidence>
<dbReference type="OrthoDB" id="5410926at2759"/>
<protein>
    <submittedName>
        <fullName evidence="2">Uncharacterized protein</fullName>
    </submittedName>
</protein>
<evidence type="ECO:0000256" key="1">
    <source>
        <dbReference type="SAM" id="SignalP"/>
    </source>
</evidence>
<dbReference type="EMBL" id="ACFW01000025">
    <property type="protein sequence ID" value="EER28064.1"/>
    <property type="molecule type" value="Genomic_DNA"/>
</dbReference>
<dbReference type="KEGG" id="cpw:9695704"/>
<keyword evidence="1" id="KW-0732">Signal</keyword>
<organism evidence="2 3">
    <name type="scientific">Coccidioides posadasii (strain C735)</name>
    <name type="common">Valley fever fungus</name>
    <dbReference type="NCBI Taxonomy" id="222929"/>
    <lineage>
        <taxon>Eukaryota</taxon>
        <taxon>Fungi</taxon>
        <taxon>Dikarya</taxon>
        <taxon>Ascomycota</taxon>
        <taxon>Pezizomycotina</taxon>
        <taxon>Eurotiomycetes</taxon>
        <taxon>Eurotiomycetidae</taxon>
        <taxon>Onygenales</taxon>
        <taxon>Onygenaceae</taxon>
        <taxon>Coccidioides</taxon>
    </lineage>
</organism>
<proteinExistence type="predicted"/>
<feature type="signal peptide" evidence="1">
    <location>
        <begin position="1"/>
        <end position="15"/>
    </location>
</feature>
<gene>
    <name evidence="2" type="ORF">CPC735_034000</name>
</gene>
<dbReference type="PANTHER" id="PTHR39599:SF1">
    <property type="entry name" value="GPI-ANCHORED PROTEIN (EUROFUNG)"/>
    <property type="match status" value="1"/>
</dbReference>
<comment type="caution">
    <text evidence="2">The sequence shown here is derived from an EMBL/GenBank/DDBJ whole genome shotgun (WGS) entry which is preliminary data.</text>
</comment>
<sequence length="250" mass="25560">MRAGLSLLLPILVQATGYDRTSPFHQPVIDGSDIIARDGIEALLLLKRQNGCPAGFNSCAFLDAPGACCQRDTICSRDDANNIACCPTGAACTGILTQSSSATTSSGFMFPEPGTATTTNPPSLTGSTVPNAPFPFVYIPTSFRNQPECVQSYSGCVSQFQACASSLGGVNGVTISGADGAGTTVQGVEPTADAQSICLSLSREACYGLQEAYCTAFQDGSSGASPPSTRTSPLYEILTGLGIALAGMIA</sequence>
<accession>C5P5S4</accession>